<dbReference type="InterPro" id="IPR027032">
    <property type="entry name" value="Twinkle-like"/>
</dbReference>
<organism evidence="1 2">
    <name type="scientific">Asparagus officinalis</name>
    <name type="common">Garden asparagus</name>
    <dbReference type="NCBI Taxonomy" id="4686"/>
    <lineage>
        <taxon>Eukaryota</taxon>
        <taxon>Viridiplantae</taxon>
        <taxon>Streptophyta</taxon>
        <taxon>Embryophyta</taxon>
        <taxon>Tracheophyta</taxon>
        <taxon>Spermatophyta</taxon>
        <taxon>Magnoliopsida</taxon>
        <taxon>Liliopsida</taxon>
        <taxon>Asparagales</taxon>
        <taxon>Asparagaceae</taxon>
        <taxon>Asparagoideae</taxon>
        <taxon>Asparagus</taxon>
    </lineage>
</organism>
<dbReference type="PANTHER" id="PTHR12873:SF0">
    <property type="entry name" value="TWINKLE MTDNA HELICASE"/>
    <property type="match status" value="1"/>
</dbReference>
<protein>
    <submittedName>
        <fullName evidence="1">Uncharacterized protein</fullName>
    </submittedName>
</protein>
<dbReference type="Proteomes" id="UP000243459">
    <property type="component" value="Chromosome 4"/>
</dbReference>
<dbReference type="GO" id="GO:0043139">
    <property type="term" value="F:5'-3' DNA helicase activity"/>
    <property type="evidence" value="ECO:0007669"/>
    <property type="project" value="InterPro"/>
</dbReference>
<dbReference type="Gramene" id="ONK72835">
    <property type="protein sequence ID" value="ONK72835"/>
    <property type="gene ID" value="A4U43_C04F23720"/>
</dbReference>
<sequence length="108" mass="12840">MYKGAGVLREVIENAELYPIRGLFNFSSFFHDIEDYYCWRNGYERGVSTCWIVLNDLYNVREHAKKLLEKHIGKPFFDARSLNRFSFVRFAFQLRVVGSEEVVNFKMV</sequence>
<name>A0A5P1F3A0_ASPOF</name>
<accession>A0A5P1F3A0</accession>
<keyword evidence="2" id="KW-1185">Reference proteome</keyword>
<evidence type="ECO:0000313" key="1">
    <source>
        <dbReference type="EMBL" id="ONK72835.1"/>
    </source>
</evidence>
<dbReference type="AlphaFoldDB" id="A0A5P1F3A0"/>
<dbReference type="EMBL" id="CM007384">
    <property type="protein sequence ID" value="ONK72835.1"/>
    <property type="molecule type" value="Genomic_DNA"/>
</dbReference>
<dbReference type="GO" id="GO:0003697">
    <property type="term" value="F:single-stranded DNA binding"/>
    <property type="evidence" value="ECO:0007669"/>
    <property type="project" value="InterPro"/>
</dbReference>
<proteinExistence type="predicted"/>
<gene>
    <name evidence="1" type="ORF">A4U43_C04F23720</name>
</gene>
<reference evidence="2" key="1">
    <citation type="journal article" date="2017" name="Nat. Commun.">
        <title>The asparagus genome sheds light on the origin and evolution of a young Y chromosome.</title>
        <authorList>
            <person name="Harkess A."/>
            <person name="Zhou J."/>
            <person name="Xu C."/>
            <person name="Bowers J.E."/>
            <person name="Van der Hulst R."/>
            <person name="Ayyampalayam S."/>
            <person name="Mercati F."/>
            <person name="Riccardi P."/>
            <person name="McKain M.R."/>
            <person name="Kakrana A."/>
            <person name="Tang H."/>
            <person name="Ray J."/>
            <person name="Groenendijk J."/>
            <person name="Arikit S."/>
            <person name="Mathioni S.M."/>
            <person name="Nakano M."/>
            <person name="Shan H."/>
            <person name="Telgmann-Rauber A."/>
            <person name="Kanno A."/>
            <person name="Yue Z."/>
            <person name="Chen H."/>
            <person name="Li W."/>
            <person name="Chen Y."/>
            <person name="Xu X."/>
            <person name="Zhang Y."/>
            <person name="Luo S."/>
            <person name="Chen H."/>
            <person name="Gao J."/>
            <person name="Mao Z."/>
            <person name="Pires J.C."/>
            <person name="Luo M."/>
            <person name="Kudrna D."/>
            <person name="Wing R.A."/>
            <person name="Meyers B.C."/>
            <person name="Yi K."/>
            <person name="Kong H."/>
            <person name="Lavrijsen P."/>
            <person name="Sunseri F."/>
            <person name="Falavigna A."/>
            <person name="Ye Y."/>
            <person name="Leebens-Mack J.H."/>
            <person name="Chen G."/>
        </authorList>
    </citation>
    <scope>NUCLEOTIDE SEQUENCE [LARGE SCALE GENOMIC DNA]</scope>
    <source>
        <strain evidence="2">cv. DH0086</strain>
    </source>
</reference>
<evidence type="ECO:0000313" key="2">
    <source>
        <dbReference type="Proteomes" id="UP000243459"/>
    </source>
</evidence>
<dbReference type="PANTHER" id="PTHR12873">
    <property type="entry name" value="T7-LIKE MITOCHONDRIAL DNA HELICASE"/>
    <property type="match status" value="1"/>
</dbReference>